<dbReference type="Pfam" id="PF24729">
    <property type="entry name" value="Acb2_Tad1_hairpin"/>
    <property type="match status" value="1"/>
</dbReference>
<dbReference type="InterPro" id="IPR056098">
    <property type="entry name" value="Acb2/Tad1_hairpin"/>
</dbReference>
<name>A0A1G6Z264_9BRAD</name>
<evidence type="ECO:0000259" key="2">
    <source>
        <dbReference type="Pfam" id="PF24729"/>
    </source>
</evidence>
<evidence type="ECO:0000256" key="1">
    <source>
        <dbReference type="ARBA" id="ARBA00022741"/>
    </source>
</evidence>
<organism evidence="3 4">
    <name type="scientific">Bradyrhizobium brasilense</name>
    <dbReference type="NCBI Taxonomy" id="1419277"/>
    <lineage>
        <taxon>Bacteria</taxon>
        <taxon>Pseudomonadati</taxon>
        <taxon>Pseudomonadota</taxon>
        <taxon>Alphaproteobacteria</taxon>
        <taxon>Hyphomicrobiales</taxon>
        <taxon>Nitrobacteraceae</taxon>
        <taxon>Bradyrhizobium</taxon>
    </lineage>
</organism>
<dbReference type="GO" id="GO:0000166">
    <property type="term" value="F:nucleotide binding"/>
    <property type="evidence" value="ECO:0007669"/>
    <property type="project" value="UniProtKB-KW"/>
</dbReference>
<gene>
    <name evidence="3" type="ORF">SAMN05216337_1017162</name>
</gene>
<reference evidence="3 4" key="1">
    <citation type="submission" date="2016-10" db="EMBL/GenBank/DDBJ databases">
        <authorList>
            <person name="de Groot N.N."/>
        </authorList>
    </citation>
    <scope>NUCLEOTIDE SEQUENCE [LARGE SCALE GENOMIC DNA]</scope>
    <source>
        <strain evidence="3 4">R5</strain>
    </source>
</reference>
<evidence type="ECO:0000313" key="3">
    <source>
        <dbReference type="EMBL" id="SDD96027.1"/>
    </source>
</evidence>
<evidence type="ECO:0000313" key="4">
    <source>
        <dbReference type="Proteomes" id="UP000199245"/>
    </source>
</evidence>
<dbReference type="AlphaFoldDB" id="A0A1G6Z264"/>
<protein>
    <recommendedName>
        <fullName evidence="2">Acb2/Tad1 hairpin domain-containing protein</fullName>
    </recommendedName>
</protein>
<accession>A0A1G6Z264</accession>
<dbReference type="RefSeq" id="WP_210189613.1">
    <property type="nucleotide sequence ID" value="NZ_FMZW01000017.1"/>
</dbReference>
<proteinExistence type="predicted"/>
<dbReference type="Proteomes" id="UP000199245">
    <property type="component" value="Unassembled WGS sequence"/>
</dbReference>
<sequence>MTAMTEMPRYKSHKTVWALEIESVRPVDGHDACVLSFKDQGYAPRQVQGSIVARYMPTPGDFFVQYADGYESISPRKAFLEGYKPEESPKQHEGLPGTGYKPQGSYAVHEVNENKKLEEQVLRQVDMLQKDPHLAVDQRWLAIGRTAIEQGFMAINRAVFKPGRVKLLGDPEGTEGQKP</sequence>
<keyword evidence="1" id="KW-0547">Nucleotide-binding</keyword>
<dbReference type="EMBL" id="FMZW01000017">
    <property type="protein sequence ID" value="SDD96027.1"/>
    <property type="molecule type" value="Genomic_DNA"/>
</dbReference>
<feature type="domain" description="Acb2/Tad1 hairpin" evidence="2">
    <location>
        <begin position="102"/>
        <end position="160"/>
    </location>
</feature>